<sequence>MLDTVWNYISWGLWYLLIGGIGWLVIDMFKHPKDWFD</sequence>
<dbReference type="EMBL" id="MSBD01000044">
    <property type="protein sequence ID" value="ORN27108.1"/>
    <property type="molecule type" value="Genomic_DNA"/>
</dbReference>
<keyword evidence="1" id="KW-0472">Membrane</keyword>
<evidence type="ECO:0000256" key="1">
    <source>
        <dbReference type="SAM" id="Phobius"/>
    </source>
</evidence>
<evidence type="ECO:0000313" key="3">
    <source>
        <dbReference type="Proteomes" id="UP000193009"/>
    </source>
</evidence>
<feature type="transmembrane region" description="Helical" evidence="1">
    <location>
        <begin position="6"/>
        <end position="26"/>
    </location>
</feature>
<name>A0A1X1FDY5_9LACO</name>
<proteinExistence type="predicted"/>
<comment type="caution">
    <text evidence="2">The sequence shown here is derived from an EMBL/GenBank/DDBJ whole genome shotgun (WGS) entry which is preliminary data.</text>
</comment>
<evidence type="ECO:0000313" key="2">
    <source>
        <dbReference type="EMBL" id="ORN27108.1"/>
    </source>
</evidence>
<keyword evidence="1" id="KW-0812">Transmembrane</keyword>
<dbReference type="AlphaFoldDB" id="A0A1X1FDY5"/>
<protein>
    <submittedName>
        <fullName evidence="2">Uncharacterized protein</fullName>
    </submittedName>
</protein>
<organism evidence="2 3">
    <name type="scientific">Lentilactobacillus parabuchneri</name>
    <dbReference type="NCBI Taxonomy" id="152331"/>
    <lineage>
        <taxon>Bacteria</taxon>
        <taxon>Bacillati</taxon>
        <taxon>Bacillota</taxon>
        <taxon>Bacilli</taxon>
        <taxon>Lactobacillales</taxon>
        <taxon>Lactobacillaceae</taxon>
        <taxon>Lentilactobacillus</taxon>
    </lineage>
</organism>
<accession>A0A1X1FDY5</accession>
<gene>
    <name evidence="2" type="ORF">FAM23169_01875</name>
</gene>
<reference evidence="2 3" key="1">
    <citation type="journal article" date="2017" name="Front. Microbiol.">
        <title>The Histidine Decarboxylase Gene Cluster of Lactobacillus parabuchneri Was Gained by Horizontal Gene Transfer and Is Mobile within the Species.</title>
        <authorList>
            <person name="Wuthrich D."/>
            <person name="Berthoud H."/>
            <person name="Wechsler D."/>
            <person name="Eugster E."/>
            <person name="Irmler S."/>
            <person name="Bruggmann R."/>
        </authorList>
    </citation>
    <scope>NUCLEOTIDE SEQUENCE [LARGE SCALE GENOMIC DNA]</scope>
    <source>
        <strain evidence="2 3">FAM23169</strain>
    </source>
</reference>
<dbReference type="Proteomes" id="UP000193009">
    <property type="component" value="Unassembled WGS sequence"/>
</dbReference>
<keyword evidence="3" id="KW-1185">Reference proteome</keyword>
<keyword evidence="1" id="KW-1133">Transmembrane helix</keyword>